<dbReference type="Pfam" id="PF24986">
    <property type="entry name" value="PRC_RimM"/>
    <property type="match status" value="1"/>
</dbReference>
<dbReference type="HAMAP" id="MF_00014">
    <property type="entry name" value="Ribosome_mat_RimM"/>
    <property type="match status" value="1"/>
</dbReference>
<evidence type="ECO:0000256" key="4">
    <source>
        <dbReference type="ARBA" id="ARBA00023186"/>
    </source>
</evidence>
<evidence type="ECO:0000259" key="6">
    <source>
        <dbReference type="Pfam" id="PF01782"/>
    </source>
</evidence>
<keyword evidence="2 5" id="KW-0690">Ribosome biogenesis</keyword>
<dbReference type="RefSeq" id="WP_344337845.1">
    <property type="nucleotide sequence ID" value="NZ_BAAAPZ010000017.1"/>
</dbReference>
<dbReference type="InterPro" id="IPR056792">
    <property type="entry name" value="PRC_RimM"/>
</dbReference>
<comment type="similarity">
    <text evidence="5">Belongs to the RimM family.</text>
</comment>
<organism evidence="8 9">
    <name type="scientific">Brevibacterium salitolerans</name>
    <dbReference type="NCBI Taxonomy" id="1403566"/>
    <lineage>
        <taxon>Bacteria</taxon>
        <taxon>Bacillati</taxon>
        <taxon>Actinomycetota</taxon>
        <taxon>Actinomycetes</taxon>
        <taxon>Micrococcales</taxon>
        <taxon>Brevibacteriaceae</taxon>
        <taxon>Brevibacterium</taxon>
    </lineage>
</organism>
<keyword evidence="4 5" id="KW-0143">Chaperone</keyword>
<keyword evidence="9" id="KW-1185">Reference proteome</keyword>
<evidence type="ECO:0000256" key="5">
    <source>
        <dbReference type="HAMAP-Rule" id="MF_00014"/>
    </source>
</evidence>
<accession>A0ABP5IN40</accession>
<comment type="subunit">
    <text evidence="5">Binds ribosomal protein uS19.</text>
</comment>
<dbReference type="Pfam" id="PF01782">
    <property type="entry name" value="RimM"/>
    <property type="match status" value="1"/>
</dbReference>
<dbReference type="SUPFAM" id="SSF50447">
    <property type="entry name" value="Translation proteins"/>
    <property type="match status" value="1"/>
</dbReference>
<comment type="function">
    <text evidence="5">An accessory protein needed during the final step in the assembly of 30S ribosomal subunit, possibly for assembly of the head region. Essential for efficient processing of 16S rRNA. May be needed both before and after RbfA during the maturation of 16S rRNA. It has affinity for free ribosomal 30S subunits but not for 70S ribosomes.</text>
</comment>
<name>A0ABP5IN40_9MICO</name>
<feature type="domain" description="Ribosome maturation factor RimM PRC barrel" evidence="7">
    <location>
        <begin position="123"/>
        <end position="178"/>
    </location>
</feature>
<comment type="subcellular location">
    <subcellularLocation>
        <location evidence="5">Cytoplasm</location>
    </subcellularLocation>
</comment>
<protein>
    <recommendedName>
        <fullName evidence="5">Ribosome maturation factor RimM</fullName>
    </recommendedName>
</protein>
<gene>
    <name evidence="5 8" type="primary">rimM</name>
    <name evidence="8" type="ORF">GCM10009823_27520</name>
</gene>
<dbReference type="InterPro" id="IPR036976">
    <property type="entry name" value="RimM_N_sf"/>
</dbReference>
<evidence type="ECO:0000313" key="9">
    <source>
        <dbReference type="Proteomes" id="UP001500984"/>
    </source>
</evidence>
<dbReference type="NCBIfam" id="TIGR02273">
    <property type="entry name" value="16S_RimM"/>
    <property type="match status" value="1"/>
</dbReference>
<dbReference type="Gene3D" id="2.40.30.60">
    <property type="entry name" value="RimM"/>
    <property type="match status" value="1"/>
</dbReference>
<dbReference type="PANTHER" id="PTHR33692">
    <property type="entry name" value="RIBOSOME MATURATION FACTOR RIMM"/>
    <property type="match status" value="1"/>
</dbReference>
<dbReference type="Proteomes" id="UP001500984">
    <property type="component" value="Unassembled WGS sequence"/>
</dbReference>
<evidence type="ECO:0000313" key="8">
    <source>
        <dbReference type="EMBL" id="GAA2103536.1"/>
    </source>
</evidence>
<evidence type="ECO:0000256" key="2">
    <source>
        <dbReference type="ARBA" id="ARBA00022517"/>
    </source>
</evidence>
<dbReference type="Gene3D" id="2.30.30.240">
    <property type="entry name" value="PRC-barrel domain"/>
    <property type="match status" value="1"/>
</dbReference>
<keyword evidence="3 5" id="KW-0698">rRNA processing</keyword>
<comment type="domain">
    <text evidence="5">The PRC barrel domain binds ribosomal protein uS19.</text>
</comment>
<dbReference type="SUPFAM" id="SSF50346">
    <property type="entry name" value="PRC-barrel domain"/>
    <property type="match status" value="1"/>
</dbReference>
<dbReference type="InterPro" id="IPR002676">
    <property type="entry name" value="RimM_N"/>
</dbReference>
<dbReference type="EMBL" id="BAAAPZ010000017">
    <property type="protein sequence ID" value="GAA2103536.1"/>
    <property type="molecule type" value="Genomic_DNA"/>
</dbReference>
<evidence type="ECO:0000259" key="7">
    <source>
        <dbReference type="Pfam" id="PF24986"/>
    </source>
</evidence>
<dbReference type="InterPro" id="IPR011961">
    <property type="entry name" value="RimM"/>
</dbReference>
<reference evidence="9" key="1">
    <citation type="journal article" date="2019" name="Int. J. Syst. Evol. Microbiol.">
        <title>The Global Catalogue of Microorganisms (GCM) 10K type strain sequencing project: providing services to taxonomists for standard genome sequencing and annotation.</title>
        <authorList>
            <consortium name="The Broad Institute Genomics Platform"/>
            <consortium name="The Broad Institute Genome Sequencing Center for Infectious Disease"/>
            <person name="Wu L."/>
            <person name="Ma J."/>
        </authorList>
    </citation>
    <scope>NUCLEOTIDE SEQUENCE [LARGE SCALE GENOMIC DNA]</scope>
    <source>
        <strain evidence="9">JCM 15900</strain>
    </source>
</reference>
<comment type="caution">
    <text evidence="8">The sequence shown here is derived from an EMBL/GenBank/DDBJ whole genome shotgun (WGS) entry which is preliminary data.</text>
</comment>
<dbReference type="InterPro" id="IPR009000">
    <property type="entry name" value="Transl_B-barrel_sf"/>
</dbReference>
<feature type="domain" description="RimM N-terminal" evidence="6">
    <location>
        <begin position="5"/>
        <end position="84"/>
    </location>
</feature>
<keyword evidence="1 5" id="KW-0963">Cytoplasm</keyword>
<evidence type="ECO:0000256" key="1">
    <source>
        <dbReference type="ARBA" id="ARBA00022490"/>
    </source>
</evidence>
<dbReference type="InterPro" id="IPR011033">
    <property type="entry name" value="PRC_barrel-like_sf"/>
</dbReference>
<proteinExistence type="inferred from homology"/>
<evidence type="ECO:0000256" key="3">
    <source>
        <dbReference type="ARBA" id="ARBA00022552"/>
    </source>
</evidence>
<sequence>MSQIVARTGKPHGIRGEVTVEVRTDDPEARFVPGAVFTTEPDIGELTLARARWHRERLMLTFEEVADRTRAEEIRNTLLHVAEEDAAAEDDAWQVEELVGLAVHYAVEGDADAEDEEIPYAAGELIGRVTDLTVGAVQDLLHVETTAGAEVLVPFVEEIVPVVDLEEGLVLLTPPPGLIAAEPGESA</sequence>
<dbReference type="PANTHER" id="PTHR33692:SF1">
    <property type="entry name" value="RIBOSOME MATURATION FACTOR RIMM"/>
    <property type="match status" value="1"/>
</dbReference>